<dbReference type="EMBL" id="LK052889">
    <property type="protein sequence ID" value="CDR40194.1"/>
    <property type="molecule type" value="Genomic_DNA"/>
</dbReference>
<dbReference type="PhylomeDB" id="A0A061ARK0"/>
<feature type="compositionally biased region" description="Polar residues" evidence="1">
    <location>
        <begin position="434"/>
        <end position="444"/>
    </location>
</feature>
<feature type="transmembrane region" description="Helical" evidence="2">
    <location>
        <begin position="36"/>
        <end position="61"/>
    </location>
</feature>
<dbReference type="VEuPathDB" id="FungiDB:BON22_2503"/>
<sequence>MGIFKSHWERDVDKNLFDYIEIEYFRNYKFSTIRNYAAILGLLFLHIALYAVDVYTCVKLLAYNQWSSDIQPFISYKISKWLFSACIICSMVLLIFDSIHGIRIFRTRNISLIYTNNFAKVLRSLRYKYHCVLNEINPPSRFDKIAYYTYFTLSGSKKLILADSPRQVINALTLCSVLNMKDGSTGFWKTLGTMYSKNSSEVIILYSMIASIGIWIIFMIQLFFALIFMFPVYHRIRQDGTKSMRQYVCIRVDETVRKLARSFAKKRLMKEHRKRAEEKLYLEETPSFPEISSLPNLLSRDNTSTSFSTIPRATTAGSMSSLNSTSTTDSSRSDTALHADKNPFHDIHALPNSRSNITITAHTEPEKPKKLRYKDGSTSSLLTRYHEPNTAQSIYATQPPMARKQPQQLPTSNPFYNIPEREMTGSVASFNSNVTGHTPYQGQPYSGPLDTIYSNHGDLTSSQIPLNPYPKREMFLDEEKYIGMSTGLDNESDEEILRDDMAEQISSRDALANDRDYDSLLDEDDTLLSRSQVRPSLIIRAKDMESENYFKLRPRA</sequence>
<proteinExistence type="predicted"/>
<organism evidence="3">
    <name type="scientific">Cyberlindnera fabianii</name>
    <name type="common">Yeast</name>
    <name type="synonym">Hansenula fabianii</name>
    <dbReference type="NCBI Taxonomy" id="36022"/>
    <lineage>
        <taxon>Eukaryota</taxon>
        <taxon>Fungi</taxon>
        <taxon>Dikarya</taxon>
        <taxon>Ascomycota</taxon>
        <taxon>Saccharomycotina</taxon>
        <taxon>Saccharomycetes</taxon>
        <taxon>Phaffomycetales</taxon>
        <taxon>Phaffomycetaceae</taxon>
        <taxon>Cyberlindnera</taxon>
    </lineage>
</organism>
<dbReference type="OrthoDB" id="2128042at2759"/>
<dbReference type="Pfam" id="PF16944">
    <property type="entry name" value="KCH"/>
    <property type="match status" value="1"/>
</dbReference>
<evidence type="ECO:0000313" key="3">
    <source>
        <dbReference type="EMBL" id="CDR40194.1"/>
    </source>
</evidence>
<reference evidence="3" key="1">
    <citation type="journal article" date="2014" name="Genome Announc.">
        <title>Genome sequence of the yeast Cyberlindnera fabianii (Hansenula fabianii).</title>
        <authorList>
            <person name="Freel K.C."/>
            <person name="Sarilar V."/>
            <person name="Neuveglise C."/>
            <person name="Devillers H."/>
            <person name="Friedrich A."/>
            <person name="Schacherer J."/>
        </authorList>
    </citation>
    <scope>NUCLEOTIDE SEQUENCE</scope>
    <source>
        <strain evidence="3">YJS4271</strain>
    </source>
</reference>
<evidence type="ECO:0000256" key="2">
    <source>
        <dbReference type="SAM" id="Phobius"/>
    </source>
</evidence>
<dbReference type="GO" id="GO:0005886">
    <property type="term" value="C:plasma membrane"/>
    <property type="evidence" value="ECO:0007669"/>
    <property type="project" value="InterPro"/>
</dbReference>
<feature type="region of interest" description="Disordered" evidence="1">
    <location>
        <begin position="434"/>
        <end position="456"/>
    </location>
</feature>
<protein>
    <submittedName>
        <fullName evidence="3">CYFA0S04e05622g1_1</fullName>
    </submittedName>
</protein>
<dbReference type="PANTHER" id="PTHR36424:SF1">
    <property type="entry name" value="LOW AFFINITY K(+) TRANSPORTER 1-RELATED"/>
    <property type="match status" value="1"/>
</dbReference>
<gene>
    <name evidence="3" type="ORF">CYFA0S_04e05622g</name>
</gene>
<dbReference type="PANTHER" id="PTHR36424">
    <property type="entry name" value="PHEROMONE-REGULATED MEMBRANE PROTEIN 6"/>
    <property type="match status" value="1"/>
</dbReference>
<feature type="region of interest" description="Disordered" evidence="1">
    <location>
        <begin position="302"/>
        <end position="338"/>
    </location>
</feature>
<keyword evidence="2" id="KW-0472">Membrane</keyword>
<feature type="transmembrane region" description="Helical" evidence="2">
    <location>
        <begin position="203"/>
        <end position="233"/>
    </location>
</feature>
<feature type="compositionally biased region" description="Low complexity" evidence="1">
    <location>
        <begin position="318"/>
        <end position="330"/>
    </location>
</feature>
<feature type="transmembrane region" description="Helical" evidence="2">
    <location>
        <begin position="81"/>
        <end position="99"/>
    </location>
</feature>
<name>A0A061ARK0_CYBFA</name>
<dbReference type="GO" id="GO:0015079">
    <property type="term" value="F:potassium ion transmembrane transporter activity"/>
    <property type="evidence" value="ECO:0007669"/>
    <property type="project" value="InterPro"/>
</dbReference>
<evidence type="ECO:0000256" key="1">
    <source>
        <dbReference type="SAM" id="MobiDB-lite"/>
    </source>
</evidence>
<accession>A0A061ARK0</accession>
<dbReference type="AlphaFoldDB" id="A0A061ARK0"/>
<feature type="compositionally biased region" description="Polar residues" evidence="1">
    <location>
        <begin position="302"/>
        <end position="317"/>
    </location>
</feature>
<keyword evidence="2" id="KW-1133">Transmembrane helix</keyword>
<keyword evidence="2" id="KW-0812">Transmembrane</keyword>
<dbReference type="InterPro" id="IPR031606">
    <property type="entry name" value="Kch1/2"/>
</dbReference>